<keyword evidence="4" id="KW-0572">Peptidoglycan-anchor</keyword>
<evidence type="ECO:0000313" key="9">
    <source>
        <dbReference type="Proteomes" id="UP000245674"/>
    </source>
</evidence>
<keyword evidence="1" id="KW-0134">Cell wall</keyword>
<keyword evidence="2" id="KW-0964">Secreted</keyword>
<keyword evidence="5" id="KW-0378">Hydrolase</keyword>
<feature type="chain" id="PRO_5044991972" evidence="5">
    <location>
        <begin position="44"/>
        <end position="764"/>
    </location>
</feature>
<comment type="caution">
    <text evidence="8">The sequence shown here is derived from an EMBL/GenBank/DDBJ whole genome shotgun (WGS) entry which is preliminary data.</text>
</comment>
<sequence>MLGELHQMRSSAFGRPGHSRSLSAAIVGVVAAAALLGAAPASAADERVIDVYTMNDFHGRLEASAGSSVEGSVPGAASLASAYATLSAGNPTGSMLVSAGDNVGASTFTSLVQNDDPTIDALNLMGVSASAVGNHEFDKTREDLDGRIIPRADFEYFSSNLLEKGTGEHAYAPSFVQDFDGVTVGFVGATTASLPDLVSPAGIATLDVAPVVDSVNAEAARLQDGIDDSADSSVPTAQKNLEADVVVAVVHEGAETADADFADAGSTFGAIVDGIGDQVAGIVSAHTHQAYSKDVTLPSGKTLPVLQAGQYGNHLGHLAITVDPASRDLVSVTSELIDTLAPVEVTDPKTGVVSTVYQPRYAADSTPIGRDVAALVADAVAVAEVKGAVPIGSVTADVRRGVQSDGSENRGAESTIGNLVADAQLWATQADLGTQIAFMNPGGMRQDILFASSGANDPDGTVTYKEAAVVQPFANTLVTQTLTGAQITTVLEQQWQPGKTRPELHLGISAGLSYTYDPAAEVGSHITGVFFEGERITDDQTFKVVANSFLAAGGDSFTELANGTDKADSGRVDLNAFTEYMAAFSPVSPAPATRSIGVTETSAEGDDTLSYALSSLDVNNSAVRDDEVQVLIDGAQVASAAIDHAVVSTTDEQGRASVSLSTVGLTAGEHELRFSLPTTGVSVLSTLTVAEGAPASPTPAPVETVAPTNPVTTVPAVPVASGGSTHHLAETGVDATPAFTAGIAALLLGLGMTVARLRRRTASK</sequence>
<dbReference type="PRINTS" id="PR01607">
    <property type="entry name" value="APYRASEFAMLY"/>
</dbReference>
<accession>A0ABX5LFL2</accession>
<evidence type="ECO:0000313" key="8">
    <source>
        <dbReference type="EMBL" id="PWJ62057.1"/>
    </source>
</evidence>
<dbReference type="Proteomes" id="UP000245674">
    <property type="component" value="Unassembled WGS sequence"/>
</dbReference>
<keyword evidence="6" id="KW-0812">Transmembrane</keyword>
<dbReference type="PANTHER" id="PTHR11575">
    <property type="entry name" value="5'-NUCLEOTIDASE-RELATED"/>
    <property type="match status" value="1"/>
</dbReference>
<evidence type="ECO:0000256" key="5">
    <source>
        <dbReference type="RuleBase" id="RU362119"/>
    </source>
</evidence>
<evidence type="ECO:0000256" key="4">
    <source>
        <dbReference type="ARBA" id="ARBA00023088"/>
    </source>
</evidence>
<keyword evidence="5" id="KW-0547">Nucleotide-binding</keyword>
<dbReference type="SUPFAM" id="SSF55816">
    <property type="entry name" value="5'-nucleotidase (syn. UDP-sugar hydrolase), C-terminal domain"/>
    <property type="match status" value="1"/>
</dbReference>
<evidence type="ECO:0000256" key="1">
    <source>
        <dbReference type="ARBA" id="ARBA00022512"/>
    </source>
</evidence>
<feature type="transmembrane region" description="Helical" evidence="6">
    <location>
        <begin position="738"/>
        <end position="757"/>
    </location>
</feature>
<dbReference type="PANTHER" id="PTHR11575:SF24">
    <property type="entry name" value="5'-NUCLEOTIDASE"/>
    <property type="match status" value="1"/>
</dbReference>
<dbReference type="InterPro" id="IPR019931">
    <property type="entry name" value="LPXTG_anchor"/>
</dbReference>
<evidence type="ECO:0000256" key="2">
    <source>
        <dbReference type="ARBA" id="ARBA00022525"/>
    </source>
</evidence>
<dbReference type="Gene3D" id="3.60.21.10">
    <property type="match status" value="1"/>
</dbReference>
<keyword evidence="9" id="KW-1185">Reference proteome</keyword>
<dbReference type="EMBL" id="QGDV01000013">
    <property type="protein sequence ID" value="PWJ62057.1"/>
    <property type="molecule type" value="Genomic_DNA"/>
</dbReference>
<dbReference type="InterPro" id="IPR036907">
    <property type="entry name" value="5'-Nucleotdase_C_sf"/>
</dbReference>
<feature type="signal peptide" evidence="5">
    <location>
        <begin position="1"/>
        <end position="43"/>
    </location>
</feature>
<dbReference type="InterPro" id="IPR008334">
    <property type="entry name" value="5'-Nucleotdase_C"/>
</dbReference>
<proteinExistence type="inferred from homology"/>
<protein>
    <submittedName>
        <fullName evidence="8">5'-nucleotidase</fullName>
    </submittedName>
</protein>
<name>A0ABX5LFL2_9MICO</name>
<comment type="similarity">
    <text evidence="5">Belongs to the 5'-nucleotidase family.</text>
</comment>
<keyword evidence="6" id="KW-0472">Membrane</keyword>
<reference evidence="8 9" key="1">
    <citation type="submission" date="2018-03" db="EMBL/GenBank/DDBJ databases">
        <title>Genomic Encyclopedia of Type Strains, Phase III (KMG-III): the genomes of soil and plant-associated and newly described type strains.</title>
        <authorList>
            <person name="Whitman W."/>
        </authorList>
    </citation>
    <scope>NUCLEOTIDE SEQUENCE [LARGE SCALE GENOMIC DNA]</scope>
    <source>
        <strain evidence="8 9">VKM Ac-1602</strain>
    </source>
</reference>
<evidence type="ECO:0000256" key="3">
    <source>
        <dbReference type="ARBA" id="ARBA00022729"/>
    </source>
</evidence>
<evidence type="ECO:0000259" key="7">
    <source>
        <dbReference type="PROSITE" id="PS50847"/>
    </source>
</evidence>
<keyword evidence="3 5" id="KW-0732">Signal</keyword>
<feature type="domain" description="Gram-positive cocci surface proteins LPxTG" evidence="7">
    <location>
        <begin position="728"/>
        <end position="764"/>
    </location>
</feature>
<dbReference type="PROSITE" id="PS50847">
    <property type="entry name" value="GRAM_POS_ANCHORING"/>
    <property type="match status" value="1"/>
</dbReference>
<evidence type="ECO:0000256" key="6">
    <source>
        <dbReference type="SAM" id="Phobius"/>
    </source>
</evidence>
<dbReference type="SUPFAM" id="SSF56300">
    <property type="entry name" value="Metallo-dependent phosphatases"/>
    <property type="match status" value="1"/>
</dbReference>
<organism evidence="8 9">
    <name type="scientific">Rathayibacter iranicus NCPPB 2253 = VKM Ac-1602</name>
    <dbReference type="NCBI Taxonomy" id="1328868"/>
    <lineage>
        <taxon>Bacteria</taxon>
        <taxon>Bacillati</taxon>
        <taxon>Actinomycetota</taxon>
        <taxon>Actinomycetes</taxon>
        <taxon>Micrococcales</taxon>
        <taxon>Microbacteriaceae</taxon>
        <taxon>Rathayibacter</taxon>
    </lineage>
</organism>
<dbReference type="InterPro" id="IPR029052">
    <property type="entry name" value="Metallo-depent_PP-like"/>
</dbReference>
<dbReference type="Pfam" id="PF02872">
    <property type="entry name" value="5_nucleotid_C"/>
    <property type="match status" value="1"/>
</dbReference>
<gene>
    <name evidence="8" type="ORF">B0H03_11380</name>
</gene>
<dbReference type="Gene3D" id="3.90.780.10">
    <property type="entry name" value="5'-Nucleotidase, C-terminal domain"/>
    <property type="match status" value="1"/>
</dbReference>
<dbReference type="InterPro" id="IPR006179">
    <property type="entry name" value="5_nucleotidase/apyrase"/>
</dbReference>
<keyword evidence="6" id="KW-1133">Transmembrane helix</keyword>